<proteinExistence type="predicted"/>
<dbReference type="EMBL" id="CM039430">
    <property type="protein sequence ID" value="KAI4344806.1"/>
    <property type="molecule type" value="Genomic_DNA"/>
</dbReference>
<dbReference type="Proteomes" id="UP000828941">
    <property type="component" value="Chromosome 5"/>
</dbReference>
<gene>
    <name evidence="1" type="ORF">L6164_011995</name>
</gene>
<accession>A0ACB9PBJ2</accession>
<reference evidence="1 2" key="1">
    <citation type="journal article" date="2022" name="DNA Res.">
        <title>Chromosomal-level genome assembly of the orchid tree Bauhinia variegata (Leguminosae; Cercidoideae) supports the allotetraploid origin hypothesis of Bauhinia.</title>
        <authorList>
            <person name="Zhong Y."/>
            <person name="Chen Y."/>
            <person name="Zheng D."/>
            <person name="Pang J."/>
            <person name="Liu Y."/>
            <person name="Luo S."/>
            <person name="Meng S."/>
            <person name="Qian L."/>
            <person name="Wei D."/>
            <person name="Dai S."/>
            <person name="Zhou R."/>
        </authorList>
    </citation>
    <scope>NUCLEOTIDE SEQUENCE [LARGE SCALE GENOMIC DNA]</scope>
    <source>
        <strain evidence="1">BV-YZ2020</strain>
    </source>
</reference>
<evidence type="ECO:0000313" key="1">
    <source>
        <dbReference type="EMBL" id="KAI4344806.1"/>
    </source>
</evidence>
<organism evidence="1 2">
    <name type="scientific">Bauhinia variegata</name>
    <name type="common">Purple orchid tree</name>
    <name type="synonym">Phanera variegata</name>
    <dbReference type="NCBI Taxonomy" id="167791"/>
    <lineage>
        <taxon>Eukaryota</taxon>
        <taxon>Viridiplantae</taxon>
        <taxon>Streptophyta</taxon>
        <taxon>Embryophyta</taxon>
        <taxon>Tracheophyta</taxon>
        <taxon>Spermatophyta</taxon>
        <taxon>Magnoliopsida</taxon>
        <taxon>eudicotyledons</taxon>
        <taxon>Gunneridae</taxon>
        <taxon>Pentapetalae</taxon>
        <taxon>rosids</taxon>
        <taxon>fabids</taxon>
        <taxon>Fabales</taxon>
        <taxon>Fabaceae</taxon>
        <taxon>Cercidoideae</taxon>
        <taxon>Cercideae</taxon>
        <taxon>Bauhiniinae</taxon>
        <taxon>Bauhinia</taxon>
    </lineage>
</organism>
<name>A0ACB9PBJ2_BAUVA</name>
<evidence type="ECO:0000313" key="2">
    <source>
        <dbReference type="Proteomes" id="UP000828941"/>
    </source>
</evidence>
<sequence>MSCNLYDMAETQKFEESFFNVFVVVQLDFSLFAFFLVIQRGVSLRNKKISTVNSLKLLALSKTGQLALSATYPSQPQALGECLRIYLAARDSPTPYPSLATAAISIQYSAFEVAGGIFWRARRCSPGLVFSTDFF</sequence>
<keyword evidence="2" id="KW-1185">Reference proteome</keyword>
<protein>
    <submittedName>
        <fullName evidence="1">Uncharacterized protein</fullName>
    </submittedName>
</protein>
<comment type="caution">
    <text evidence="1">The sequence shown here is derived from an EMBL/GenBank/DDBJ whole genome shotgun (WGS) entry which is preliminary data.</text>
</comment>